<dbReference type="PANTHER" id="PTHR11552">
    <property type="entry name" value="GLUCOSE-METHANOL-CHOLINE GMC OXIDOREDUCTASE"/>
    <property type="match status" value="1"/>
</dbReference>
<dbReference type="PANTHER" id="PTHR11552:SF138">
    <property type="entry name" value="DEHYDROGENASE PKFF-RELATED"/>
    <property type="match status" value="1"/>
</dbReference>
<evidence type="ECO:0000313" key="7">
    <source>
        <dbReference type="Proteomes" id="UP001565368"/>
    </source>
</evidence>
<dbReference type="Pfam" id="PF00732">
    <property type="entry name" value="GMC_oxred_N"/>
    <property type="match status" value="1"/>
</dbReference>
<comment type="cofactor">
    <cofactor evidence="1">
        <name>FAD</name>
        <dbReference type="ChEBI" id="CHEBI:57692"/>
    </cofactor>
</comment>
<dbReference type="InterPro" id="IPR036188">
    <property type="entry name" value="FAD/NAD-bd_sf"/>
</dbReference>
<dbReference type="InterPro" id="IPR000172">
    <property type="entry name" value="GMC_OxRdtase_N"/>
</dbReference>
<dbReference type="Proteomes" id="UP001565368">
    <property type="component" value="Unassembled WGS sequence"/>
</dbReference>
<feature type="domain" description="Glucose-methanol-choline oxidoreductase N-terminal" evidence="5">
    <location>
        <begin position="302"/>
        <end position="316"/>
    </location>
</feature>
<dbReference type="Gene3D" id="3.30.560.10">
    <property type="entry name" value="Glucose Oxidase, domain 3"/>
    <property type="match status" value="1"/>
</dbReference>
<accession>A0ABR3Q784</accession>
<evidence type="ECO:0000256" key="4">
    <source>
        <dbReference type="SAM" id="SignalP"/>
    </source>
</evidence>
<comment type="caution">
    <text evidence="6">The sequence shown here is derived from an EMBL/GenBank/DDBJ whole genome shotgun (WGS) entry which is preliminary data.</text>
</comment>
<gene>
    <name evidence="6" type="ORF">Q8F55_004597</name>
</gene>
<protein>
    <recommendedName>
        <fullName evidence="5">Glucose-methanol-choline oxidoreductase N-terminal domain-containing protein</fullName>
    </recommendedName>
</protein>
<evidence type="ECO:0000256" key="3">
    <source>
        <dbReference type="ARBA" id="ARBA00023180"/>
    </source>
</evidence>
<comment type="similarity">
    <text evidence="2">Belongs to the GMC oxidoreductase family.</text>
</comment>
<sequence>MLVDAALLAVLAALPLAPLASALTTSGTYDYVIVGGGTAGAVLANRLTEDPKVSVALIEPGTWYQISNFILGSTPAGSTFWSWGNTNQPINPLVDWGFITEPQKGCNNRNIRYARGKCLGGSSARNYMLYHKPDKGSLDLWADVVGDPTYRYDAFDAYYRKSTTWTAPKQPPRAANATVGFDTGAYGPVNGPLQISYPNYAQPISSWLIMGLNYIGIPTIPGLNSGNLLGTQYSTSTISPWDEKRSSSQTAYLDSAKNRRNLSVFQLTKAQRIIFEGKRAVGVQLKGGKILGARREVLLTAGAFHSPQILMLSGIGPPETLAKFNIPLVHASPGVGQNMTDHVLFGPAYRVRVETWTKWANNILATVWEFLTEYLIFKRGPFTNPSVDLLAFEKTPRDMLSPAAAAALDAAYPPSWPEIEFFISGGTIMDASRTKGSASGQPTDGYNYASVIVGLQAAMSRGTVTLKSGSIDDLPAIDPQWLTHPVDQEVALAAFKRARAVWQAPPVRPVLYGPEYYPGEEVATDEQIANHIRNQVTTIWHAATTNRMGRPDDPTAVVDTSCRVYGVEGLRVVDASAFALLPPGHPQSTVYALAEKIADLIKRGL</sequence>
<evidence type="ECO:0000259" key="5">
    <source>
        <dbReference type="PROSITE" id="PS00624"/>
    </source>
</evidence>
<dbReference type="RefSeq" id="XP_069210528.1">
    <property type="nucleotide sequence ID" value="XM_069353110.1"/>
</dbReference>
<evidence type="ECO:0000256" key="1">
    <source>
        <dbReference type="ARBA" id="ARBA00001974"/>
    </source>
</evidence>
<dbReference type="InterPro" id="IPR012132">
    <property type="entry name" value="GMC_OxRdtase"/>
</dbReference>
<evidence type="ECO:0000313" key="6">
    <source>
        <dbReference type="EMBL" id="KAL1410584.1"/>
    </source>
</evidence>
<feature type="signal peptide" evidence="4">
    <location>
        <begin position="1"/>
        <end position="22"/>
    </location>
</feature>
<feature type="chain" id="PRO_5046695746" description="Glucose-methanol-choline oxidoreductase N-terminal domain-containing protein" evidence="4">
    <location>
        <begin position="23"/>
        <end position="605"/>
    </location>
</feature>
<reference evidence="6 7" key="1">
    <citation type="submission" date="2023-08" db="EMBL/GenBank/DDBJ databases">
        <title>Annotated Genome Sequence of Vanrija albida AlHP1.</title>
        <authorList>
            <person name="Herzog R."/>
        </authorList>
    </citation>
    <scope>NUCLEOTIDE SEQUENCE [LARGE SCALE GENOMIC DNA]</scope>
    <source>
        <strain evidence="6 7">AlHP1</strain>
    </source>
</reference>
<dbReference type="Pfam" id="PF05199">
    <property type="entry name" value="GMC_oxred_C"/>
    <property type="match status" value="1"/>
</dbReference>
<dbReference type="GeneID" id="95985640"/>
<dbReference type="SUPFAM" id="SSF51905">
    <property type="entry name" value="FAD/NAD(P)-binding domain"/>
    <property type="match status" value="1"/>
</dbReference>
<dbReference type="PROSITE" id="PS00624">
    <property type="entry name" value="GMC_OXRED_2"/>
    <property type="match status" value="1"/>
</dbReference>
<proteinExistence type="inferred from homology"/>
<dbReference type="SUPFAM" id="SSF54373">
    <property type="entry name" value="FAD-linked reductases, C-terminal domain"/>
    <property type="match status" value="1"/>
</dbReference>
<evidence type="ECO:0000256" key="2">
    <source>
        <dbReference type="ARBA" id="ARBA00010790"/>
    </source>
</evidence>
<keyword evidence="3" id="KW-0325">Glycoprotein</keyword>
<keyword evidence="7" id="KW-1185">Reference proteome</keyword>
<keyword evidence="4" id="KW-0732">Signal</keyword>
<dbReference type="PIRSF" id="PIRSF000137">
    <property type="entry name" value="Alcohol_oxidase"/>
    <property type="match status" value="1"/>
</dbReference>
<dbReference type="Gene3D" id="3.50.50.60">
    <property type="entry name" value="FAD/NAD(P)-binding domain"/>
    <property type="match status" value="1"/>
</dbReference>
<name>A0ABR3Q784_9TREE</name>
<dbReference type="InterPro" id="IPR007867">
    <property type="entry name" value="GMC_OxRtase_C"/>
</dbReference>
<dbReference type="EMBL" id="JBBXJM010000003">
    <property type="protein sequence ID" value="KAL1410584.1"/>
    <property type="molecule type" value="Genomic_DNA"/>
</dbReference>
<organism evidence="6 7">
    <name type="scientific">Vanrija albida</name>
    <dbReference type="NCBI Taxonomy" id="181172"/>
    <lineage>
        <taxon>Eukaryota</taxon>
        <taxon>Fungi</taxon>
        <taxon>Dikarya</taxon>
        <taxon>Basidiomycota</taxon>
        <taxon>Agaricomycotina</taxon>
        <taxon>Tremellomycetes</taxon>
        <taxon>Trichosporonales</taxon>
        <taxon>Trichosporonaceae</taxon>
        <taxon>Vanrija</taxon>
    </lineage>
</organism>